<proteinExistence type="predicted"/>
<feature type="compositionally biased region" description="Basic and acidic residues" evidence="1">
    <location>
        <begin position="226"/>
        <end position="241"/>
    </location>
</feature>
<accession>A0AAW0RRL3</accession>
<keyword evidence="3" id="KW-1185">Reference proteome</keyword>
<comment type="caution">
    <text evidence="2">The sequence shown here is derived from an EMBL/GenBank/DDBJ whole genome shotgun (WGS) entry which is preliminary data.</text>
</comment>
<protein>
    <submittedName>
        <fullName evidence="2">Uncharacterized protein</fullName>
    </submittedName>
</protein>
<name>A0AAW0RRL3_9HYPO</name>
<reference evidence="2 3" key="1">
    <citation type="submission" date="2020-02" db="EMBL/GenBank/DDBJ databases">
        <title>Comparative genomics of the hypocrealean fungal genus Beauvera.</title>
        <authorList>
            <person name="Showalter D.N."/>
            <person name="Bushley K.E."/>
            <person name="Rehner S.A."/>
        </authorList>
    </citation>
    <scope>NUCLEOTIDE SEQUENCE [LARGE SCALE GENOMIC DNA]</scope>
    <source>
        <strain evidence="2 3">ARSEF4384</strain>
    </source>
</reference>
<evidence type="ECO:0000313" key="2">
    <source>
        <dbReference type="EMBL" id="KAK8144641.1"/>
    </source>
</evidence>
<feature type="compositionally biased region" description="Basic and acidic residues" evidence="1">
    <location>
        <begin position="174"/>
        <end position="201"/>
    </location>
</feature>
<feature type="region of interest" description="Disordered" evidence="1">
    <location>
        <begin position="169"/>
        <end position="346"/>
    </location>
</feature>
<organism evidence="2 3">
    <name type="scientific">Beauveria asiatica</name>
    <dbReference type="NCBI Taxonomy" id="1069075"/>
    <lineage>
        <taxon>Eukaryota</taxon>
        <taxon>Fungi</taxon>
        <taxon>Dikarya</taxon>
        <taxon>Ascomycota</taxon>
        <taxon>Pezizomycotina</taxon>
        <taxon>Sordariomycetes</taxon>
        <taxon>Hypocreomycetidae</taxon>
        <taxon>Hypocreales</taxon>
        <taxon>Cordycipitaceae</taxon>
        <taxon>Beauveria</taxon>
    </lineage>
</organism>
<gene>
    <name evidence="2" type="ORF">G3M48_005519</name>
</gene>
<dbReference type="EMBL" id="JAAHCF010000368">
    <property type="protein sequence ID" value="KAK8144641.1"/>
    <property type="molecule type" value="Genomic_DNA"/>
</dbReference>
<feature type="compositionally biased region" description="Polar residues" evidence="1">
    <location>
        <begin position="257"/>
        <end position="268"/>
    </location>
</feature>
<dbReference type="Proteomes" id="UP001397290">
    <property type="component" value="Unassembled WGS sequence"/>
</dbReference>
<sequence length="346" mass="39350">MAAPRYIPTHDNDPLFPLEYHPVECHSEVSPSSSSLWSGPCASAPSVISFHSSTATNSIWREPVGRLRRWKERVTDTIRLFQCKGKEGMNIIQQQPLRLHGQYNELMMSDRTPLPDDLVFWKKTLAYLKQEGSKKFPTAADDKLRRSAAETTKPQWIYDWMRKAEAAQNAGRLDTTKEGEDKPAVEDAAAHEKPSPRERPVRRSTRRHMFAGRQGYDGTTTALQETQRRQEHKRFGAHTDAEADQEQTTLQEPMYTTGETNKKGTASTLKRPRLEYSSYTVQTEAPPPLKRQRQQRQPPIKHAAGKRQFATGQGHVCGPQAQAQTDQPLRRSLRVATRRKGDGNRV</sequence>
<evidence type="ECO:0000256" key="1">
    <source>
        <dbReference type="SAM" id="MobiDB-lite"/>
    </source>
</evidence>
<evidence type="ECO:0000313" key="3">
    <source>
        <dbReference type="Proteomes" id="UP001397290"/>
    </source>
</evidence>
<dbReference type="AlphaFoldDB" id="A0AAW0RRL3"/>